<dbReference type="Proteomes" id="UP000221024">
    <property type="component" value="Unassembled WGS sequence"/>
</dbReference>
<dbReference type="SUPFAM" id="SSF51366">
    <property type="entry name" value="Ribulose-phoshate binding barrel"/>
    <property type="match status" value="1"/>
</dbReference>
<dbReference type="EMBL" id="PDEP01000007">
    <property type="protein sequence ID" value="PEN06684.1"/>
    <property type="molecule type" value="Genomic_DNA"/>
</dbReference>
<dbReference type="Gene3D" id="3.20.20.70">
    <property type="entry name" value="Aldolase class I"/>
    <property type="match status" value="1"/>
</dbReference>
<comment type="caution">
    <text evidence="1">The sequence shown here is derived from an EMBL/GenBank/DDBJ whole genome shotgun (WGS) entry which is preliminary data.</text>
</comment>
<reference evidence="1 2" key="1">
    <citation type="submission" date="2017-10" db="EMBL/GenBank/DDBJ databases">
        <title>Draft genome of Longimonas halophila.</title>
        <authorList>
            <person name="Goh K.M."/>
            <person name="Shamsir M.S."/>
            <person name="Lim S.W."/>
        </authorList>
    </citation>
    <scope>NUCLEOTIDE SEQUENCE [LARGE SCALE GENOMIC DNA]</scope>
    <source>
        <strain evidence="1 2">KCTC 42399</strain>
    </source>
</reference>
<dbReference type="InterPro" id="IPR013785">
    <property type="entry name" value="Aldolase_TIM"/>
</dbReference>
<dbReference type="RefSeq" id="WP_098062210.1">
    <property type="nucleotide sequence ID" value="NZ_PDEP01000007.1"/>
</dbReference>
<gene>
    <name evidence="1" type="ORF">CRI93_08555</name>
</gene>
<evidence type="ECO:0000313" key="2">
    <source>
        <dbReference type="Proteomes" id="UP000221024"/>
    </source>
</evidence>
<dbReference type="AlphaFoldDB" id="A0A2H3NL60"/>
<evidence type="ECO:0000313" key="1">
    <source>
        <dbReference type="EMBL" id="PEN06684.1"/>
    </source>
</evidence>
<name>A0A2H3NL60_9BACT</name>
<dbReference type="InterPro" id="IPR011060">
    <property type="entry name" value="RibuloseP-bd_barrel"/>
</dbReference>
<dbReference type="OrthoDB" id="9808470at2"/>
<organism evidence="1 2">
    <name type="scientific">Longimonas halophila</name>
    <dbReference type="NCBI Taxonomy" id="1469170"/>
    <lineage>
        <taxon>Bacteria</taxon>
        <taxon>Pseudomonadati</taxon>
        <taxon>Rhodothermota</taxon>
        <taxon>Rhodothermia</taxon>
        <taxon>Rhodothermales</taxon>
        <taxon>Salisaetaceae</taxon>
        <taxon>Longimonas</taxon>
    </lineage>
</organism>
<accession>A0A2H3NL60</accession>
<proteinExistence type="predicted"/>
<keyword evidence="2" id="KW-1185">Reference proteome</keyword>
<protein>
    <submittedName>
        <fullName evidence="1">Uncharacterized protein</fullName>
    </submittedName>
</protein>
<sequence length="84" mass="8763">MNAPPGNGDLPREPVYQRIARLVQRWNAHPESQGGDASAVVDAAVIEDGLILVNSSRSILYAHDGPNFAEAAAEAAAELQAALG</sequence>